<dbReference type="EMBL" id="CP068393">
    <property type="protein sequence ID" value="QUC67567.1"/>
    <property type="molecule type" value="Genomic_DNA"/>
</dbReference>
<name>A0AC61MXL4_9FIRM</name>
<keyword evidence="2" id="KW-1185">Reference proteome</keyword>
<dbReference type="Proteomes" id="UP000682782">
    <property type="component" value="Chromosome"/>
</dbReference>
<evidence type="ECO:0000313" key="2">
    <source>
        <dbReference type="Proteomes" id="UP000682782"/>
    </source>
</evidence>
<proteinExistence type="predicted"/>
<gene>
    <name evidence="1" type="ORF">JYE49_02375</name>
</gene>
<evidence type="ECO:0000313" key="1">
    <source>
        <dbReference type="EMBL" id="QUC67567.1"/>
    </source>
</evidence>
<reference evidence="1" key="1">
    <citation type="submission" date="2021-01" db="EMBL/GenBank/DDBJ databases">
        <title>Complete genome sequence of Clostridiales bacterium R-7.</title>
        <authorList>
            <person name="Mahoney-Kurpe S.C."/>
            <person name="Palevich N."/>
            <person name="Koike S."/>
            <person name="Moon C.D."/>
            <person name="Attwood G.T."/>
        </authorList>
    </citation>
    <scope>NUCLEOTIDE SEQUENCE</scope>
    <source>
        <strain evidence="1">R-7</strain>
    </source>
</reference>
<protein>
    <submittedName>
        <fullName evidence="1">TetR/AcrR family transcriptional regulator</fullName>
    </submittedName>
</protein>
<sequence>MAKRGETRDVIIQAAAKVFFENGFEKTSVKMILEEAHVVTGSFYHFFASKEALFEAVAESFMEAYTRRVSTILDDDTLDMEQIIDHFLNELGRTADSYTRMFQGNKLHWTVRSALHDRTLEAMIPPLARALTRLKESGAVGNTLDVDDLTLARILIKGSEAIIWSKMPSDPVYLKSEKLRKTLTEYWKKLISF</sequence>
<organism evidence="1 2">
    <name type="scientific">Aristaeella hokkaidonensis</name>
    <dbReference type="NCBI Taxonomy" id="3046382"/>
    <lineage>
        <taxon>Bacteria</taxon>
        <taxon>Bacillati</taxon>
        <taxon>Bacillota</taxon>
        <taxon>Clostridia</taxon>
        <taxon>Eubacteriales</taxon>
        <taxon>Aristaeellaceae</taxon>
        <taxon>Aristaeella</taxon>
    </lineage>
</organism>
<accession>A0AC61MXL4</accession>